<dbReference type="RefSeq" id="WP_317140283.1">
    <property type="nucleotide sequence ID" value="NZ_CP118157.1"/>
</dbReference>
<dbReference type="KEGG" id="mbet:N8K70_03790"/>
<organism evidence="1 2">
    <name type="scientific">Microbacterium betulae</name>
    <dbReference type="NCBI Taxonomy" id="2981139"/>
    <lineage>
        <taxon>Bacteria</taxon>
        <taxon>Bacillati</taxon>
        <taxon>Actinomycetota</taxon>
        <taxon>Actinomycetes</taxon>
        <taxon>Micrococcales</taxon>
        <taxon>Microbacteriaceae</taxon>
        <taxon>Microbacterium</taxon>
    </lineage>
</organism>
<keyword evidence="2" id="KW-1185">Reference proteome</keyword>
<dbReference type="Proteomes" id="UP001305498">
    <property type="component" value="Chromosome"/>
</dbReference>
<dbReference type="AlphaFoldDB" id="A0AA97FLV0"/>
<sequence length="101" mass="11457">MTGSPFVRDALDRRAQIRAEYEDVLWAAYEAAETACNGALLNRAGKTAGIDPVRLFRSNQTYANAYASEELLEHWATHPRPTFARYEQQRHDADTREGWAA</sequence>
<dbReference type="EMBL" id="CP118157">
    <property type="protein sequence ID" value="WOF23812.1"/>
    <property type="molecule type" value="Genomic_DNA"/>
</dbReference>
<protein>
    <submittedName>
        <fullName evidence="1">Uncharacterized protein</fullName>
    </submittedName>
</protein>
<gene>
    <name evidence="1" type="ORF">N8K70_03790</name>
</gene>
<reference evidence="1 2" key="1">
    <citation type="submission" date="2023-02" db="EMBL/GenBank/DDBJ databases">
        <title>Microbacterium betulae sp. nov., isolated from birch wood.</title>
        <authorList>
            <person name="Pasciak M."/>
            <person name="Pawlik K.J."/>
            <person name="Martynowski D."/>
            <person name="Laczmanski L."/>
            <person name="Ciekot J."/>
            <person name="Szponar B."/>
            <person name="Wojcik-Fatla A."/>
            <person name="Mackiewicz B."/>
            <person name="Farian E."/>
            <person name="Cholewa G."/>
            <person name="Cholewa A."/>
            <person name="Dutkiewicz J."/>
        </authorList>
    </citation>
    <scope>NUCLEOTIDE SEQUENCE [LARGE SCALE GENOMIC DNA]</scope>
    <source>
        <strain evidence="1 2">AB</strain>
    </source>
</reference>
<evidence type="ECO:0000313" key="1">
    <source>
        <dbReference type="EMBL" id="WOF23812.1"/>
    </source>
</evidence>
<evidence type="ECO:0000313" key="2">
    <source>
        <dbReference type="Proteomes" id="UP001305498"/>
    </source>
</evidence>
<accession>A0AA97FLV0</accession>
<name>A0AA97FLV0_9MICO</name>
<proteinExistence type="predicted"/>